<dbReference type="EMBL" id="CADEHS020000005">
    <property type="protein sequence ID" value="CAG9941601.1"/>
    <property type="molecule type" value="Genomic_DNA"/>
</dbReference>
<reference evidence="1" key="1">
    <citation type="submission" date="2020-04" db="EMBL/GenBank/DDBJ databases">
        <authorList>
            <person name="Broberg M."/>
        </authorList>
    </citation>
    <scope>NUCLEOTIDE SEQUENCE</scope>
</reference>
<gene>
    <name evidence="1" type="ORF">CRV2_00003033</name>
</gene>
<evidence type="ECO:0000313" key="2">
    <source>
        <dbReference type="Proteomes" id="UP000836387"/>
    </source>
</evidence>
<accession>A0ACA9TM06</accession>
<protein>
    <submittedName>
        <fullName evidence="1">Uncharacterized protein</fullName>
    </submittedName>
</protein>
<organism evidence="1 2">
    <name type="scientific">Clonostachys rosea f. rosea IK726</name>
    <dbReference type="NCBI Taxonomy" id="1349383"/>
    <lineage>
        <taxon>Eukaryota</taxon>
        <taxon>Fungi</taxon>
        <taxon>Dikarya</taxon>
        <taxon>Ascomycota</taxon>
        <taxon>Pezizomycotina</taxon>
        <taxon>Sordariomycetes</taxon>
        <taxon>Hypocreomycetidae</taxon>
        <taxon>Hypocreales</taxon>
        <taxon>Bionectriaceae</taxon>
        <taxon>Clonostachys</taxon>
    </lineage>
</organism>
<dbReference type="Proteomes" id="UP000836387">
    <property type="component" value="Unassembled WGS sequence"/>
</dbReference>
<evidence type="ECO:0000313" key="1">
    <source>
        <dbReference type="EMBL" id="CAG9941601.1"/>
    </source>
</evidence>
<reference evidence="1" key="2">
    <citation type="submission" date="2021-10" db="EMBL/GenBank/DDBJ databases">
        <authorList>
            <person name="Piombo E."/>
        </authorList>
    </citation>
    <scope>NUCLEOTIDE SEQUENCE</scope>
</reference>
<sequence>MSLNNSPRPAQLQRTEKVLACVNCQHRKKKCDRASPCSLCIKTDERPQLDVPCTPSTPAPRRKRRKKTREMIDRLERCEALLMQWVASDGCTRSIRQWLCDNDDDDDNNNIGGGKSRISRVARLAHNHSYHNINVKPATMLLRKYSETFQTMPGGTYNQE</sequence>
<name>A0ACA9TM06_BIOOC</name>
<keyword evidence="2" id="KW-1185">Reference proteome</keyword>
<proteinExistence type="predicted"/>
<comment type="caution">
    <text evidence="1">The sequence shown here is derived from an EMBL/GenBank/DDBJ whole genome shotgun (WGS) entry which is preliminary data.</text>
</comment>